<evidence type="ECO:0000259" key="4">
    <source>
        <dbReference type="Pfam" id="PF04734"/>
    </source>
</evidence>
<reference evidence="6 7" key="1">
    <citation type="submission" date="2020-04" db="EMBL/GenBank/DDBJ databases">
        <title>Novel species.</title>
        <authorList>
            <person name="Teo W.F.A."/>
            <person name="Lipun K."/>
            <person name="Srisuk N."/>
            <person name="Duangmal K."/>
        </authorList>
    </citation>
    <scope>NUCLEOTIDE SEQUENCE [LARGE SCALE GENOMIC DNA]</scope>
    <source>
        <strain evidence="6 7">K13G38</strain>
    </source>
</reference>
<dbReference type="InterPro" id="IPR038445">
    <property type="entry name" value="NCDase_C_sf"/>
</dbReference>
<dbReference type="EMBL" id="JAAXLS010000003">
    <property type="protein sequence ID" value="NKQ52630.1"/>
    <property type="molecule type" value="Genomic_DNA"/>
</dbReference>
<evidence type="ECO:0000256" key="2">
    <source>
        <dbReference type="ARBA" id="ARBA00022801"/>
    </source>
</evidence>
<dbReference type="Gene3D" id="2.60.40.2300">
    <property type="entry name" value="Neutral/alkaline non-lysosomal ceramidase, C-terminal domain"/>
    <property type="match status" value="1"/>
</dbReference>
<accession>A0ABX1J2Q1</accession>
<evidence type="ECO:0000256" key="3">
    <source>
        <dbReference type="RuleBase" id="RU366019"/>
    </source>
</evidence>
<feature type="domain" description="Neutral/alkaline non-lysosomal ceramidase C-terminal" evidence="5">
    <location>
        <begin position="514"/>
        <end position="672"/>
    </location>
</feature>
<comment type="catalytic activity">
    <reaction evidence="3">
        <text>an N-acylsphing-4-enine + H2O = sphing-4-enine + a fatty acid</text>
        <dbReference type="Rhea" id="RHEA:20856"/>
        <dbReference type="ChEBI" id="CHEBI:15377"/>
        <dbReference type="ChEBI" id="CHEBI:28868"/>
        <dbReference type="ChEBI" id="CHEBI:52639"/>
        <dbReference type="ChEBI" id="CHEBI:57756"/>
        <dbReference type="EC" id="3.5.1.23"/>
    </reaction>
</comment>
<dbReference type="PROSITE" id="PS51318">
    <property type="entry name" value="TAT"/>
    <property type="match status" value="1"/>
</dbReference>
<keyword evidence="3" id="KW-0443">Lipid metabolism</keyword>
<dbReference type="InterPro" id="IPR031329">
    <property type="entry name" value="NEUT/ALK_ceramidase_N"/>
</dbReference>
<dbReference type="InterPro" id="IPR031331">
    <property type="entry name" value="NEUT/ALK_ceramidase_C"/>
</dbReference>
<sequence>MEVSRRTVLAGAAVAPLAAGVPGPAEAVAAQGEGYLVGVGIADVTGPAAECGMMGYSMPQQQTAGIHLRTRARAYIVVDGAGTRICYVNADLGALFQSVHQGVMAKLAAAHGDLYTERNVLLNATHTHAGCGGSSWYVAYNLSILGFQRQTYDAQVDGIFEAIQRAHADLQPGEITLGRSELTDASVNRSRVAFELNPQPDKDHFPLSIDPAVTVLRFSRSGQDIGAICWFATHGTSMTNGNKLISGDNKGYAAYAWEHDHAGVRYLDGPPGFVACFPQTNSGDMSPNLNLKPGSGPTDDEFENTRIIGQRQFDAAKRAFDAAAEPIGGALGSRLSYVDMSGVTVDGKYTPDGRTHRTAPAAIGVSMLAGSTEDGPGLPLPEGVRNPFIEALGGADAPIPRALAGEQAPKLVAVPFGLMKPYPWAPEMLPLQIVRLGQLYLVGGPAEYTIVAGLRIRRTVAAELGVPLENVLMQGYANAYSQYVTTPEEYDSQQYEGASTLFGRYTLPAYQQEFAKLASAMRTGAAVPHGPAPRDLSGDQLNFQPGVVLDSAPPLKKFGDVLTEPKRAYRRGEQVVAEFVTGHPKNDLHRNGTFLEIQRLVGGAWTRHADDGDWATKYRWTRTFLAQSKATITWDIPDGTPFGSYRIVHSGDSKAPGGTITPFRGTSRAFVVS</sequence>
<dbReference type="Pfam" id="PF04734">
    <property type="entry name" value="Ceramidase_alk"/>
    <property type="match status" value="1"/>
</dbReference>
<evidence type="ECO:0000259" key="5">
    <source>
        <dbReference type="Pfam" id="PF17048"/>
    </source>
</evidence>
<name>A0ABX1J2Q1_9PSEU</name>
<dbReference type="InterPro" id="IPR006311">
    <property type="entry name" value="TAT_signal"/>
</dbReference>
<keyword evidence="3" id="KW-0746">Sphingolipid metabolism</keyword>
<keyword evidence="2 3" id="KW-0378">Hydrolase</keyword>
<organism evidence="6 7">
    <name type="scientific">Amycolatopsis acididurans</name>
    <dbReference type="NCBI Taxonomy" id="2724524"/>
    <lineage>
        <taxon>Bacteria</taxon>
        <taxon>Bacillati</taxon>
        <taxon>Actinomycetota</taxon>
        <taxon>Actinomycetes</taxon>
        <taxon>Pseudonocardiales</taxon>
        <taxon>Pseudonocardiaceae</taxon>
        <taxon>Amycolatopsis</taxon>
    </lineage>
</organism>
<evidence type="ECO:0000313" key="7">
    <source>
        <dbReference type="Proteomes" id="UP000715441"/>
    </source>
</evidence>
<dbReference type="PANTHER" id="PTHR12670">
    <property type="entry name" value="CERAMIDASE"/>
    <property type="match status" value="1"/>
</dbReference>
<comment type="similarity">
    <text evidence="1 3">Belongs to the neutral ceramidase family.</text>
</comment>
<evidence type="ECO:0000256" key="1">
    <source>
        <dbReference type="ARBA" id="ARBA00009835"/>
    </source>
</evidence>
<dbReference type="EC" id="3.5.1.23" evidence="3"/>
<protein>
    <recommendedName>
        <fullName evidence="3">Neutral ceramidase</fullName>
        <ecNumber evidence="3">3.5.1.23</ecNumber>
    </recommendedName>
</protein>
<gene>
    <name evidence="6" type="ORF">HFP15_07020</name>
</gene>
<proteinExistence type="inferred from homology"/>
<dbReference type="PANTHER" id="PTHR12670:SF1">
    <property type="entry name" value="NEUTRAL CERAMIDASE"/>
    <property type="match status" value="1"/>
</dbReference>
<evidence type="ECO:0000313" key="6">
    <source>
        <dbReference type="EMBL" id="NKQ52630.1"/>
    </source>
</evidence>
<dbReference type="Pfam" id="PF17048">
    <property type="entry name" value="Ceramidse_alk_C"/>
    <property type="match status" value="1"/>
</dbReference>
<keyword evidence="7" id="KW-1185">Reference proteome</keyword>
<comment type="caution">
    <text evidence="6">The sequence shown here is derived from an EMBL/GenBank/DDBJ whole genome shotgun (WGS) entry which is preliminary data.</text>
</comment>
<feature type="domain" description="Neutral/alkaline non-lysosomal ceramidase N-terminal" evidence="4">
    <location>
        <begin position="35"/>
        <end position="512"/>
    </location>
</feature>
<dbReference type="InterPro" id="IPR006823">
    <property type="entry name" value="Ceramidase_alk"/>
</dbReference>
<dbReference type="Proteomes" id="UP000715441">
    <property type="component" value="Unassembled WGS sequence"/>
</dbReference>